<dbReference type="PANTHER" id="PTHR47447:SF17">
    <property type="entry name" value="OS12G0638900 PROTEIN"/>
    <property type="match status" value="1"/>
</dbReference>
<name>A0AA36IRG2_9DINO</name>
<dbReference type="Gene3D" id="1.25.40.10">
    <property type="entry name" value="Tetratricopeptide repeat domain"/>
    <property type="match status" value="1"/>
</dbReference>
<dbReference type="InterPro" id="IPR011990">
    <property type="entry name" value="TPR-like_helical_dom_sf"/>
</dbReference>
<dbReference type="Pfam" id="PF13812">
    <property type="entry name" value="PPR_3"/>
    <property type="match status" value="1"/>
</dbReference>
<evidence type="ECO:0008006" key="5">
    <source>
        <dbReference type="Google" id="ProtNLM"/>
    </source>
</evidence>
<dbReference type="PROSITE" id="PS51375">
    <property type="entry name" value="PPR"/>
    <property type="match status" value="1"/>
</dbReference>
<dbReference type="AlphaFoldDB" id="A0AA36IRG2"/>
<keyword evidence="4" id="KW-1185">Reference proteome</keyword>
<gene>
    <name evidence="3" type="ORF">EVOR1521_LOCUS17337</name>
</gene>
<comment type="caution">
    <text evidence="3">The sequence shown here is derived from an EMBL/GenBank/DDBJ whole genome shotgun (WGS) entry which is preliminary data.</text>
</comment>
<sequence length="217" mass="23618">MEAQHLLPDPISWCLAISSCRGTWQRAVALWARCQGPTLRSSSAAAAASACEKGSQWQLALQIFAETRRSGCGGLPDIMSYNVAMSACHRGEKWQEALALLTELRRGHLVASGITYSVAVGACQAGRQWRTALQMLQHLRGQSEVPNLITYNAVMCACQDQLQWRLAGALFRRREAQDVVTHSIAAQAFDTGARCREAVAVLAELSCEGLEVTKAMV</sequence>
<reference evidence="3" key="1">
    <citation type="submission" date="2023-08" db="EMBL/GenBank/DDBJ databases">
        <authorList>
            <person name="Chen Y."/>
            <person name="Shah S."/>
            <person name="Dougan E. K."/>
            <person name="Thang M."/>
            <person name="Chan C."/>
        </authorList>
    </citation>
    <scope>NUCLEOTIDE SEQUENCE</scope>
</reference>
<feature type="repeat" description="PPR" evidence="2">
    <location>
        <begin position="77"/>
        <end position="111"/>
    </location>
</feature>
<dbReference type="InterPro" id="IPR002885">
    <property type="entry name" value="PPR_rpt"/>
</dbReference>
<dbReference type="Proteomes" id="UP001178507">
    <property type="component" value="Unassembled WGS sequence"/>
</dbReference>
<proteinExistence type="predicted"/>
<dbReference type="EMBL" id="CAUJNA010002280">
    <property type="protein sequence ID" value="CAJ1392178.1"/>
    <property type="molecule type" value="Genomic_DNA"/>
</dbReference>
<evidence type="ECO:0000256" key="2">
    <source>
        <dbReference type="PROSITE-ProRule" id="PRU00708"/>
    </source>
</evidence>
<dbReference type="PANTHER" id="PTHR47447">
    <property type="entry name" value="OS03G0856100 PROTEIN"/>
    <property type="match status" value="1"/>
</dbReference>
<organism evidence="3 4">
    <name type="scientific">Effrenium voratum</name>
    <dbReference type="NCBI Taxonomy" id="2562239"/>
    <lineage>
        <taxon>Eukaryota</taxon>
        <taxon>Sar</taxon>
        <taxon>Alveolata</taxon>
        <taxon>Dinophyceae</taxon>
        <taxon>Suessiales</taxon>
        <taxon>Symbiodiniaceae</taxon>
        <taxon>Effrenium</taxon>
    </lineage>
</organism>
<protein>
    <recommendedName>
        <fullName evidence="5">Pentatricopeptide repeat-containing protein, chloroplastic</fullName>
    </recommendedName>
</protein>
<accession>A0AA36IRG2</accession>
<evidence type="ECO:0000256" key="1">
    <source>
        <dbReference type="ARBA" id="ARBA00022737"/>
    </source>
</evidence>
<evidence type="ECO:0000313" key="3">
    <source>
        <dbReference type="EMBL" id="CAJ1392178.1"/>
    </source>
</evidence>
<evidence type="ECO:0000313" key="4">
    <source>
        <dbReference type="Proteomes" id="UP001178507"/>
    </source>
</evidence>
<keyword evidence="1" id="KW-0677">Repeat</keyword>